<dbReference type="AlphaFoldDB" id="A0A383B8I1"/>
<gene>
    <name evidence="1" type="ORF">METZ01_LOCUS469330</name>
</gene>
<proteinExistence type="predicted"/>
<sequence length="35" mass="3744">MPGEGLDNSESEPIDTPLTRHQLIGCMSATLCNGR</sequence>
<organism evidence="1">
    <name type="scientific">marine metagenome</name>
    <dbReference type="NCBI Taxonomy" id="408172"/>
    <lineage>
        <taxon>unclassified sequences</taxon>
        <taxon>metagenomes</taxon>
        <taxon>ecological metagenomes</taxon>
    </lineage>
</organism>
<feature type="non-terminal residue" evidence="1">
    <location>
        <position position="35"/>
    </location>
</feature>
<reference evidence="1" key="1">
    <citation type="submission" date="2018-05" db="EMBL/GenBank/DDBJ databases">
        <authorList>
            <person name="Lanie J.A."/>
            <person name="Ng W.-L."/>
            <person name="Kazmierczak K.M."/>
            <person name="Andrzejewski T.M."/>
            <person name="Davidsen T.M."/>
            <person name="Wayne K.J."/>
            <person name="Tettelin H."/>
            <person name="Glass J.I."/>
            <person name="Rusch D."/>
            <person name="Podicherti R."/>
            <person name="Tsui H.-C.T."/>
            <person name="Winkler M.E."/>
        </authorList>
    </citation>
    <scope>NUCLEOTIDE SEQUENCE</scope>
</reference>
<accession>A0A383B8I1</accession>
<evidence type="ECO:0000313" key="1">
    <source>
        <dbReference type="EMBL" id="SVE16476.1"/>
    </source>
</evidence>
<dbReference type="EMBL" id="UINC01198498">
    <property type="protein sequence ID" value="SVE16476.1"/>
    <property type="molecule type" value="Genomic_DNA"/>
</dbReference>
<protein>
    <submittedName>
        <fullName evidence="1">Uncharacterized protein</fullName>
    </submittedName>
</protein>
<name>A0A383B8I1_9ZZZZ</name>